<organism evidence="2 3">
    <name type="scientific">Callosobruchus maculatus</name>
    <name type="common">Southern cowpea weevil</name>
    <name type="synonym">Pulse bruchid</name>
    <dbReference type="NCBI Taxonomy" id="64391"/>
    <lineage>
        <taxon>Eukaryota</taxon>
        <taxon>Metazoa</taxon>
        <taxon>Ecdysozoa</taxon>
        <taxon>Arthropoda</taxon>
        <taxon>Hexapoda</taxon>
        <taxon>Insecta</taxon>
        <taxon>Pterygota</taxon>
        <taxon>Neoptera</taxon>
        <taxon>Endopterygota</taxon>
        <taxon>Coleoptera</taxon>
        <taxon>Polyphaga</taxon>
        <taxon>Cucujiformia</taxon>
        <taxon>Chrysomeloidea</taxon>
        <taxon>Chrysomelidae</taxon>
        <taxon>Bruchinae</taxon>
        <taxon>Bruchini</taxon>
        <taxon>Callosobruchus</taxon>
    </lineage>
</organism>
<dbReference type="PANTHER" id="PTHR33332">
    <property type="entry name" value="REVERSE TRANSCRIPTASE DOMAIN-CONTAINING PROTEIN"/>
    <property type="match status" value="1"/>
</dbReference>
<dbReference type="OrthoDB" id="6755693at2759"/>
<proteinExistence type="predicted"/>
<keyword evidence="3" id="KW-1185">Reference proteome</keyword>
<feature type="domain" description="Reverse transcriptase" evidence="1">
    <location>
        <begin position="1"/>
        <end position="79"/>
    </location>
</feature>
<dbReference type="AlphaFoldDB" id="A0A653DNZ9"/>
<dbReference type="PROSITE" id="PS50878">
    <property type="entry name" value="RT_POL"/>
    <property type="match status" value="1"/>
</dbReference>
<name>A0A653DNZ9_CALMS</name>
<evidence type="ECO:0000313" key="2">
    <source>
        <dbReference type="EMBL" id="VEN61068.1"/>
    </source>
</evidence>
<reference evidence="2 3" key="1">
    <citation type="submission" date="2019-01" db="EMBL/GenBank/DDBJ databases">
        <authorList>
            <person name="Sayadi A."/>
        </authorList>
    </citation>
    <scope>NUCLEOTIDE SEQUENCE [LARGE SCALE GENOMIC DNA]</scope>
</reference>
<dbReference type="EMBL" id="CAACVG010012930">
    <property type="protein sequence ID" value="VEN61068.1"/>
    <property type="molecule type" value="Genomic_DNA"/>
</dbReference>
<gene>
    <name evidence="2" type="ORF">CALMAC_LOCUS18574</name>
</gene>
<sequence>MYADDTSIISTADSSAECKEHVVDALKILQEWFLLNNLQLNVSKSQIIQFARTTDEINISLNNENINEQPKLLFLGITLDSRLDWSIQTDKLAKQIAKYNYALRVIRRDTGQKAALVAYHGYIQSALSYGVMFWGASCHTDRIMILQKKCIRSIFRLRPRDSCREVFRQNSILTVVACVTKNSKI</sequence>
<dbReference type="Proteomes" id="UP000410492">
    <property type="component" value="Unassembled WGS sequence"/>
</dbReference>
<evidence type="ECO:0000259" key="1">
    <source>
        <dbReference type="PROSITE" id="PS50878"/>
    </source>
</evidence>
<accession>A0A653DNZ9</accession>
<protein>
    <recommendedName>
        <fullName evidence="1">Reverse transcriptase domain-containing protein</fullName>
    </recommendedName>
</protein>
<dbReference type="InterPro" id="IPR000477">
    <property type="entry name" value="RT_dom"/>
</dbReference>
<evidence type="ECO:0000313" key="3">
    <source>
        <dbReference type="Proteomes" id="UP000410492"/>
    </source>
</evidence>